<gene>
    <name evidence="1" type="ORF">OG913_18065</name>
</gene>
<organism evidence="1 2">
    <name type="scientific">Microbispora hainanensis</name>
    <dbReference type="NCBI Taxonomy" id="568844"/>
    <lineage>
        <taxon>Bacteria</taxon>
        <taxon>Bacillati</taxon>
        <taxon>Actinomycetota</taxon>
        <taxon>Actinomycetes</taxon>
        <taxon>Streptosporangiales</taxon>
        <taxon>Streptosporangiaceae</taxon>
        <taxon>Microbispora</taxon>
    </lineage>
</organism>
<sequence>MTSRTVRTVLTAIDAVGEELDEERLRGVTGGQAPEFDRTGCYADGMCKYDDIAV</sequence>
<proteinExistence type="predicted"/>
<evidence type="ECO:0000313" key="1">
    <source>
        <dbReference type="EMBL" id="WUP78816.1"/>
    </source>
</evidence>
<evidence type="ECO:0000313" key="2">
    <source>
        <dbReference type="Proteomes" id="UP001432011"/>
    </source>
</evidence>
<dbReference type="EMBL" id="CP108085">
    <property type="protein sequence ID" value="WUP78816.1"/>
    <property type="molecule type" value="Genomic_DNA"/>
</dbReference>
<name>A0ABZ1T0H1_9ACTN</name>
<keyword evidence="2" id="KW-1185">Reference proteome</keyword>
<reference evidence="1" key="1">
    <citation type="submission" date="2022-10" db="EMBL/GenBank/DDBJ databases">
        <title>The complete genomes of actinobacterial strains from the NBC collection.</title>
        <authorList>
            <person name="Joergensen T.S."/>
            <person name="Alvarez Arevalo M."/>
            <person name="Sterndorff E.B."/>
            <person name="Faurdal D."/>
            <person name="Vuksanovic O."/>
            <person name="Mourched A.-S."/>
            <person name="Charusanti P."/>
            <person name="Shaw S."/>
            <person name="Blin K."/>
            <person name="Weber T."/>
        </authorList>
    </citation>
    <scope>NUCLEOTIDE SEQUENCE</scope>
    <source>
        <strain evidence="1">NBC_00254</strain>
    </source>
</reference>
<dbReference type="RefSeq" id="WP_187280757.1">
    <property type="nucleotide sequence ID" value="NZ_CP108085.1"/>
</dbReference>
<accession>A0ABZ1T0H1</accession>
<protein>
    <submittedName>
        <fullName evidence="1">Uncharacterized protein</fullName>
    </submittedName>
</protein>
<dbReference type="Proteomes" id="UP001432011">
    <property type="component" value="Chromosome"/>
</dbReference>